<sequence>MHYGHDLQFGTFITPRNDPPHAAVRLAELSEASGYDLVTFQDHPYQPAFHDTQTLLTWVAARTERIHVAANVANVPLRPPAVLARAAASLDLLSGGRFDLALGAGGFWDPIAAMGGVKLTPGQAVDALSEAIDVIRGTWDVDEHARFVVDGTYHHVNGAKRGPAPAHNIPIWIGALKPRMLRLIGRKGDGWLPSLGYLQPGDLERGNRTIDEAALAAGRDPREIRRLLNIGGRFTSGRSGGQAGVKVTSFDGPAEQWVEQLLPYVLEDGIGTFVLASDDPGTIAHFGEEVAPALREAVAAELGRAGAGTGAGAVGGAAGGDQGTTTDAAGGRIVASAGQVRSSAVRAKRRDGIDYDAVPPSLAAHAIEPGDAGYSRVKSTYMRGGSPGIVLQPGDPEQVAEALAFARRHADVPFGVRSGGHGISGRSTNDGGIVLDLSRLNAMRVLDADRRLVRVEAGARWMDVAAFLSPHGWALSSGDYGGVGVGGLATAGGIGWLVREHGLTIDHVRAVELVLADGSIVRADATQHPDLFWAVRGAGANIGVATAFEFEVDEVGEVGFAQLAFDASDTAGFLQAWGDWVVDSPRDLTSFLLMGGPRPGQPPVAQVMAVIDSNDPDTILARLQPLAEVAPLVGQEVRLTTYEAVISNASDAAHAGQGEPMAKSGLIGRITPEFARDAAAFLESGATYFFQIRAAGGAVHDVPADATAYGHREAEFSVAAMGSPRHGTSATWNELMAPHMSGAYLSFETEQGPEQLAAAYPPATLERLREIKRRVDPDNLFRDNANIA</sequence>
<dbReference type="SUPFAM" id="SSF51679">
    <property type="entry name" value="Bacterial luciferase-like"/>
    <property type="match status" value="1"/>
</dbReference>
<dbReference type="InterPro" id="IPR011251">
    <property type="entry name" value="Luciferase-like_dom"/>
</dbReference>
<keyword evidence="4" id="KW-0274">FAD</keyword>
<dbReference type="Gene3D" id="3.40.462.20">
    <property type="match status" value="1"/>
</dbReference>
<dbReference type="InterPro" id="IPR016166">
    <property type="entry name" value="FAD-bd_PCMH"/>
</dbReference>
<dbReference type="InterPro" id="IPR016167">
    <property type="entry name" value="FAD-bd_PCMH_sub1"/>
</dbReference>
<organism evidence="7 8">
    <name type="scientific">Agromyces aureus</name>
    <dbReference type="NCBI Taxonomy" id="453304"/>
    <lineage>
        <taxon>Bacteria</taxon>
        <taxon>Bacillati</taxon>
        <taxon>Actinomycetota</taxon>
        <taxon>Actinomycetes</taxon>
        <taxon>Micrococcales</taxon>
        <taxon>Microbacteriaceae</taxon>
        <taxon>Agromyces</taxon>
    </lineage>
</organism>
<dbReference type="InterPro" id="IPR016169">
    <property type="entry name" value="FAD-bd_PCMH_sub2"/>
</dbReference>
<keyword evidence="5" id="KW-0560">Oxidoreductase</keyword>
<dbReference type="Gene3D" id="3.30.43.10">
    <property type="entry name" value="Uridine Diphospho-n-acetylenolpyruvylglucosamine Reductase, domain 2"/>
    <property type="match status" value="1"/>
</dbReference>
<dbReference type="Pfam" id="PF08031">
    <property type="entry name" value="BBE"/>
    <property type="match status" value="1"/>
</dbReference>
<dbReference type="InterPro" id="IPR050416">
    <property type="entry name" value="FAD-linked_Oxidoreductase"/>
</dbReference>
<dbReference type="InterPro" id="IPR036661">
    <property type="entry name" value="Luciferase-like_sf"/>
</dbReference>
<dbReference type="AlphaFoldDB" id="A0A191WB10"/>
<proteinExistence type="inferred from homology"/>
<dbReference type="InterPro" id="IPR036318">
    <property type="entry name" value="FAD-bd_PCMH-like_sf"/>
</dbReference>
<dbReference type="PROSITE" id="PS51387">
    <property type="entry name" value="FAD_PCMH"/>
    <property type="match status" value="1"/>
</dbReference>
<dbReference type="OrthoDB" id="9775082at2"/>
<evidence type="ECO:0000256" key="1">
    <source>
        <dbReference type="ARBA" id="ARBA00001974"/>
    </source>
</evidence>
<keyword evidence="8" id="KW-1185">Reference proteome</keyword>
<dbReference type="InterPro" id="IPR006094">
    <property type="entry name" value="Oxid_FAD_bind_N"/>
</dbReference>
<dbReference type="InterPro" id="IPR012951">
    <property type="entry name" value="BBE"/>
</dbReference>
<dbReference type="Pfam" id="PF01565">
    <property type="entry name" value="FAD_binding_4"/>
    <property type="match status" value="1"/>
</dbReference>
<dbReference type="EMBL" id="CP013979">
    <property type="protein sequence ID" value="ANJ25451.1"/>
    <property type="molecule type" value="Genomic_DNA"/>
</dbReference>
<dbReference type="Gene3D" id="3.20.20.30">
    <property type="entry name" value="Luciferase-like domain"/>
    <property type="match status" value="1"/>
</dbReference>
<protein>
    <submittedName>
        <fullName evidence="7">FAD-linked oxidase</fullName>
    </submittedName>
</protein>
<comment type="cofactor">
    <cofactor evidence="1">
        <name>FAD</name>
        <dbReference type="ChEBI" id="CHEBI:57692"/>
    </cofactor>
</comment>
<feature type="domain" description="FAD-binding PCMH-type" evidence="6">
    <location>
        <begin position="382"/>
        <end position="555"/>
    </location>
</feature>
<dbReference type="GO" id="GO:0071949">
    <property type="term" value="F:FAD binding"/>
    <property type="evidence" value="ECO:0007669"/>
    <property type="project" value="InterPro"/>
</dbReference>
<dbReference type="Pfam" id="PF00296">
    <property type="entry name" value="Bac_luciferase"/>
    <property type="match status" value="1"/>
</dbReference>
<dbReference type="KEGG" id="agy:ATC03_00375"/>
<dbReference type="PANTHER" id="PTHR42973">
    <property type="entry name" value="BINDING OXIDOREDUCTASE, PUTATIVE (AFU_ORTHOLOGUE AFUA_1G17690)-RELATED"/>
    <property type="match status" value="1"/>
</dbReference>
<name>A0A191WB10_9MICO</name>
<reference evidence="7 8" key="1">
    <citation type="journal article" date="2016" name="Int. J. Syst. Evol. Microbiol.">
        <title>Agromyces aureus sp. nov., isolated from the rhizosphere of Salix caprea L. grown in a heavy-metal-contaminated soil.</title>
        <authorList>
            <person name="Corretto E."/>
            <person name="Antonielli L."/>
            <person name="Sessitsch A."/>
            <person name="Compant S."/>
            <person name="Gorfer M."/>
            <person name="Kuffner M."/>
            <person name="Brader G."/>
        </authorList>
    </citation>
    <scope>NUCLEOTIDE SEQUENCE [LARGE SCALE GENOMIC DNA]</scope>
    <source>
        <strain evidence="7 8">AR33</strain>
    </source>
</reference>
<accession>A0A191WB10</accession>
<dbReference type="RefSeq" id="WP_067871715.1">
    <property type="nucleotide sequence ID" value="NZ_CP013979.1"/>
</dbReference>
<dbReference type="GO" id="GO:0016705">
    <property type="term" value="F:oxidoreductase activity, acting on paired donors, with incorporation or reduction of molecular oxygen"/>
    <property type="evidence" value="ECO:0007669"/>
    <property type="project" value="InterPro"/>
</dbReference>
<evidence type="ECO:0000256" key="2">
    <source>
        <dbReference type="ARBA" id="ARBA00005466"/>
    </source>
</evidence>
<comment type="similarity">
    <text evidence="2">Belongs to the oxygen-dependent FAD-linked oxidoreductase family.</text>
</comment>
<dbReference type="STRING" id="453304.ATC03_00375"/>
<evidence type="ECO:0000313" key="7">
    <source>
        <dbReference type="EMBL" id="ANJ25451.1"/>
    </source>
</evidence>
<reference evidence="8" key="2">
    <citation type="submission" date="2016-01" db="EMBL/GenBank/DDBJ databases">
        <title>Complete genome sequence of Agromyces aureus AR33T and comparison with related organisms.</title>
        <authorList>
            <person name="Corretto E."/>
            <person name="Antonielli L."/>
            <person name="Sessitsch A."/>
            <person name="Brader G."/>
        </authorList>
    </citation>
    <scope>NUCLEOTIDE SEQUENCE [LARGE SCALE GENOMIC DNA]</scope>
    <source>
        <strain evidence="8">AR33</strain>
    </source>
</reference>
<evidence type="ECO:0000259" key="6">
    <source>
        <dbReference type="PROSITE" id="PS51387"/>
    </source>
</evidence>
<gene>
    <name evidence="7" type="ORF">ATC03_00375</name>
</gene>
<evidence type="ECO:0000256" key="5">
    <source>
        <dbReference type="ARBA" id="ARBA00023002"/>
    </source>
</evidence>
<evidence type="ECO:0000313" key="8">
    <source>
        <dbReference type="Proteomes" id="UP000078437"/>
    </source>
</evidence>
<dbReference type="SUPFAM" id="SSF56176">
    <property type="entry name" value="FAD-binding/transporter-associated domain-like"/>
    <property type="match status" value="1"/>
</dbReference>
<evidence type="ECO:0000256" key="4">
    <source>
        <dbReference type="ARBA" id="ARBA00022827"/>
    </source>
</evidence>
<evidence type="ECO:0000256" key="3">
    <source>
        <dbReference type="ARBA" id="ARBA00022630"/>
    </source>
</evidence>
<keyword evidence="3" id="KW-0285">Flavoprotein</keyword>
<dbReference type="CDD" id="cd01097">
    <property type="entry name" value="Tetrahydromethanopterin_reductase"/>
    <property type="match status" value="1"/>
</dbReference>
<dbReference type="PANTHER" id="PTHR42973:SF39">
    <property type="entry name" value="FAD-BINDING PCMH-TYPE DOMAIN-CONTAINING PROTEIN"/>
    <property type="match status" value="1"/>
</dbReference>
<dbReference type="Proteomes" id="UP000078437">
    <property type="component" value="Chromosome"/>
</dbReference>
<dbReference type="Gene3D" id="3.30.465.10">
    <property type="match status" value="1"/>
</dbReference>